<evidence type="ECO:0000313" key="2">
    <source>
        <dbReference type="Proteomes" id="UP000680304"/>
    </source>
</evidence>
<proteinExistence type="predicted"/>
<gene>
    <name evidence="1" type="ORF">PACILC2_21920</name>
</gene>
<organism evidence="1 2">
    <name type="scientific">Paenibacillus cisolokensis</name>
    <dbReference type="NCBI Taxonomy" id="1658519"/>
    <lineage>
        <taxon>Bacteria</taxon>
        <taxon>Bacillati</taxon>
        <taxon>Bacillota</taxon>
        <taxon>Bacilli</taxon>
        <taxon>Bacillales</taxon>
        <taxon>Paenibacillaceae</taxon>
        <taxon>Paenibacillus</taxon>
    </lineage>
</organism>
<name>A0ABQ4N5X9_9BACL</name>
<dbReference type="RefSeq" id="WP_213528712.1">
    <property type="nucleotide sequence ID" value="NZ_BOVJ01000067.1"/>
</dbReference>
<comment type="caution">
    <text evidence="1">The sequence shown here is derived from an EMBL/GenBank/DDBJ whole genome shotgun (WGS) entry which is preliminary data.</text>
</comment>
<accession>A0ABQ4N5X9</accession>
<keyword evidence="2" id="KW-1185">Reference proteome</keyword>
<evidence type="ECO:0000313" key="1">
    <source>
        <dbReference type="EMBL" id="GIQ63624.1"/>
    </source>
</evidence>
<dbReference type="Proteomes" id="UP000680304">
    <property type="component" value="Unassembled WGS sequence"/>
</dbReference>
<dbReference type="EMBL" id="BOVJ01000067">
    <property type="protein sequence ID" value="GIQ63624.1"/>
    <property type="molecule type" value="Genomic_DNA"/>
</dbReference>
<sequence>MSRLSEIPYGTLQKTPDGKFFKVIKADNDKGFERIEITEDEYKSLKAKIKSWFK</sequence>
<protein>
    <submittedName>
        <fullName evidence="1">Uncharacterized protein</fullName>
    </submittedName>
</protein>
<reference evidence="1 2" key="1">
    <citation type="submission" date="2021-04" db="EMBL/GenBank/DDBJ databases">
        <title>Draft genome sequence of Paenibacillus cisolokensis, LC2-13A.</title>
        <authorList>
            <person name="Uke A."/>
            <person name="Chhe C."/>
            <person name="Baramee S."/>
            <person name="Kosugi A."/>
        </authorList>
    </citation>
    <scope>NUCLEOTIDE SEQUENCE [LARGE SCALE GENOMIC DNA]</scope>
    <source>
        <strain evidence="1 2">LC2-13A</strain>
    </source>
</reference>